<dbReference type="EMBL" id="RHHQ01000017">
    <property type="protein sequence ID" value="RNB84445.1"/>
    <property type="molecule type" value="Genomic_DNA"/>
</dbReference>
<gene>
    <name evidence="10" type="ORF">EDM56_20220</name>
</gene>
<evidence type="ECO:0000313" key="10">
    <source>
        <dbReference type="EMBL" id="RNB84445.1"/>
    </source>
</evidence>
<name>A0A3M8DAW4_9BACL</name>
<dbReference type="Proteomes" id="UP000271031">
    <property type="component" value="Unassembled WGS sequence"/>
</dbReference>
<evidence type="ECO:0000256" key="2">
    <source>
        <dbReference type="ARBA" id="ARBA00022630"/>
    </source>
</evidence>
<keyword evidence="6 7" id="KW-0520">NAD</keyword>
<dbReference type="InterPro" id="IPR029479">
    <property type="entry name" value="Nitroreductase"/>
</dbReference>
<sequence>MDVLEAIKTRRSIGKVKQDAVEKEKIEQILEAGTWAPNHRHTEPWKFFVMTGEGRKHLAEAYADIAREELRDPDSEEAKQSLRKQYEKAFRAPLVIAVAVTPNQDPQIVPIEEIGAVNAAIQNMLLAIHAFGLGAVWRTGHPTYHPRMKQAFGLQEKDEVLGLLYIGYPDMPVPKSSRASIADKTVWLDN</sequence>
<feature type="binding site" description="in other chain" evidence="8">
    <location>
        <begin position="10"/>
        <end position="12"/>
    </location>
    <ligand>
        <name>FMN</name>
        <dbReference type="ChEBI" id="CHEBI:58210"/>
        <note>ligand shared between dimeric partners</note>
    </ligand>
</feature>
<dbReference type="PANTHER" id="PTHR43821">
    <property type="entry name" value="NAD(P)H NITROREDUCTASE YDJA-RELATED"/>
    <property type="match status" value="1"/>
</dbReference>
<evidence type="ECO:0000256" key="5">
    <source>
        <dbReference type="ARBA" id="ARBA00023002"/>
    </source>
</evidence>
<protein>
    <recommendedName>
        <fullName evidence="7">Putative NAD(P)H nitroreductase</fullName>
        <ecNumber evidence="7">1.-.-.-</ecNumber>
    </recommendedName>
</protein>
<evidence type="ECO:0000259" key="9">
    <source>
        <dbReference type="Pfam" id="PF00881"/>
    </source>
</evidence>
<accession>A0A3M8DAW4</accession>
<feature type="binding site" description="in other chain" evidence="8">
    <location>
        <begin position="137"/>
        <end position="139"/>
    </location>
    <ligand>
        <name>FMN</name>
        <dbReference type="ChEBI" id="CHEBI:58210"/>
        <note>ligand shared between dimeric partners</note>
    </ligand>
</feature>
<dbReference type="SUPFAM" id="SSF55469">
    <property type="entry name" value="FMN-dependent nitroreductase-like"/>
    <property type="match status" value="1"/>
</dbReference>
<evidence type="ECO:0000256" key="6">
    <source>
        <dbReference type="ARBA" id="ARBA00023027"/>
    </source>
</evidence>
<evidence type="ECO:0000256" key="4">
    <source>
        <dbReference type="ARBA" id="ARBA00022857"/>
    </source>
</evidence>
<comment type="cofactor">
    <cofactor evidence="8">
        <name>FMN</name>
        <dbReference type="ChEBI" id="CHEBI:58210"/>
    </cofactor>
    <text evidence="8">Binds 1 FMN per subunit.</text>
</comment>
<dbReference type="Pfam" id="PF00881">
    <property type="entry name" value="Nitroreductase"/>
    <property type="match status" value="1"/>
</dbReference>
<dbReference type="AlphaFoldDB" id="A0A3M8DAW4"/>
<dbReference type="PANTHER" id="PTHR43821:SF1">
    <property type="entry name" value="NAD(P)H NITROREDUCTASE YDJA-RELATED"/>
    <property type="match status" value="1"/>
</dbReference>
<dbReference type="CDD" id="cd02135">
    <property type="entry name" value="YdjA-like"/>
    <property type="match status" value="1"/>
</dbReference>
<evidence type="ECO:0000256" key="8">
    <source>
        <dbReference type="PIRSR" id="PIRSR000232-1"/>
    </source>
</evidence>
<dbReference type="OrthoDB" id="9784036at2"/>
<dbReference type="InterPro" id="IPR052530">
    <property type="entry name" value="NAD(P)H_nitroreductase"/>
</dbReference>
<dbReference type="InterPro" id="IPR026021">
    <property type="entry name" value="YdjA-like"/>
</dbReference>
<comment type="similarity">
    <text evidence="1 7">Belongs to the nitroreductase family.</text>
</comment>
<dbReference type="Gene3D" id="3.40.109.10">
    <property type="entry name" value="NADH Oxidase"/>
    <property type="match status" value="1"/>
</dbReference>
<dbReference type="InterPro" id="IPR000415">
    <property type="entry name" value="Nitroreductase-like"/>
</dbReference>
<keyword evidence="3 7" id="KW-0288">FMN</keyword>
<keyword evidence="5 7" id="KW-0560">Oxidoreductase</keyword>
<proteinExistence type="inferred from homology"/>
<evidence type="ECO:0000256" key="7">
    <source>
        <dbReference type="PIRNR" id="PIRNR000232"/>
    </source>
</evidence>
<keyword evidence="4 7" id="KW-0521">NADP</keyword>
<keyword evidence="11" id="KW-1185">Reference proteome</keyword>
<organism evidence="10 11">
    <name type="scientific">Brevibacillus fluminis</name>
    <dbReference type="NCBI Taxonomy" id="511487"/>
    <lineage>
        <taxon>Bacteria</taxon>
        <taxon>Bacillati</taxon>
        <taxon>Bacillota</taxon>
        <taxon>Bacilli</taxon>
        <taxon>Bacillales</taxon>
        <taxon>Paenibacillaceae</taxon>
        <taxon>Brevibacillus</taxon>
    </lineage>
</organism>
<comment type="caution">
    <text evidence="10">The sequence shown here is derived from an EMBL/GenBank/DDBJ whole genome shotgun (WGS) entry which is preliminary data.</text>
</comment>
<dbReference type="EC" id="1.-.-.-" evidence="7"/>
<evidence type="ECO:0000256" key="1">
    <source>
        <dbReference type="ARBA" id="ARBA00007118"/>
    </source>
</evidence>
<evidence type="ECO:0000256" key="3">
    <source>
        <dbReference type="ARBA" id="ARBA00022643"/>
    </source>
</evidence>
<dbReference type="PIRSF" id="PIRSF000232">
    <property type="entry name" value="YdjA"/>
    <property type="match status" value="1"/>
</dbReference>
<evidence type="ECO:0000313" key="11">
    <source>
        <dbReference type="Proteomes" id="UP000271031"/>
    </source>
</evidence>
<dbReference type="RefSeq" id="WP_122919728.1">
    <property type="nucleotide sequence ID" value="NZ_RHHQ01000017.1"/>
</dbReference>
<feature type="binding site" evidence="8">
    <location>
        <position position="39"/>
    </location>
    <ligand>
        <name>FMN</name>
        <dbReference type="ChEBI" id="CHEBI:58210"/>
        <note>ligand shared between dimeric partners</note>
    </ligand>
</feature>
<reference evidence="10 11" key="1">
    <citation type="submission" date="2018-10" db="EMBL/GenBank/DDBJ databases">
        <title>Phylogenomics of Brevibacillus.</title>
        <authorList>
            <person name="Dunlap C."/>
        </authorList>
    </citation>
    <scope>NUCLEOTIDE SEQUENCE [LARGE SCALE GENOMIC DNA]</scope>
    <source>
        <strain evidence="10 11">JCM 15716</strain>
    </source>
</reference>
<feature type="domain" description="Nitroreductase" evidence="9">
    <location>
        <begin position="7"/>
        <end position="168"/>
    </location>
</feature>
<keyword evidence="2 7" id="KW-0285">Flavoprotein</keyword>
<dbReference type="GO" id="GO:0016491">
    <property type="term" value="F:oxidoreductase activity"/>
    <property type="evidence" value="ECO:0007669"/>
    <property type="project" value="UniProtKB-UniRule"/>
</dbReference>